<reference evidence="4" key="2">
    <citation type="submission" date="2023-05" db="EMBL/GenBank/DDBJ databases">
        <authorList>
            <consortium name="Lawrence Berkeley National Laboratory"/>
            <person name="Steindorff A."/>
            <person name="Hensen N."/>
            <person name="Bonometti L."/>
            <person name="Westerberg I."/>
            <person name="Brannstrom I.O."/>
            <person name="Guillou S."/>
            <person name="Cros-Aarteil S."/>
            <person name="Calhoun S."/>
            <person name="Haridas S."/>
            <person name="Kuo A."/>
            <person name="Mondo S."/>
            <person name="Pangilinan J."/>
            <person name="Riley R."/>
            <person name="Labutti K."/>
            <person name="Andreopoulos B."/>
            <person name="Lipzen A."/>
            <person name="Chen C."/>
            <person name="Yanf M."/>
            <person name="Daum C."/>
            <person name="Ng V."/>
            <person name="Clum A."/>
            <person name="Ohm R."/>
            <person name="Martin F."/>
            <person name="Silar P."/>
            <person name="Natvig D."/>
            <person name="Lalanne C."/>
            <person name="Gautier V."/>
            <person name="Ament-Velasquez S.L."/>
            <person name="Kruys A."/>
            <person name="Hutchinson M.I."/>
            <person name="Powell A.J."/>
            <person name="Barry K."/>
            <person name="Miller A.N."/>
            <person name="Grigoriev I.V."/>
            <person name="Debuchy R."/>
            <person name="Gladieux P."/>
            <person name="Thoren M.H."/>
            <person name="Johannesson H."/>
        </authorList>
    </citation>
    <scope>NUCLEOTIDE SEQUENCE</scope>
    <source>
        <strain evidence="4">PSN309</strain>
    </source>
</reference>
<dbReference type="Proteomes" id="UP001302126">
    <property type="component" value="Unassembled WGS sequence"/>
</dbReference>
<sequence length="1379" mass="155792">MAIGSPPPSDLFAAAVDEFLTEVARQDAKGRFLEMVKEHQGRMKDEGRTGDAPKERRESQKCANELRNYVQEVATKKEKSVFMRLTAKVGPFIESLAAIANLCESLLQASPIAVSVIFAGARVLLSVAIKMQECFESVMHALSEVSIYLKCYETIFTVHGHSRVTQMKLITSVKNVLEFYWKCTKLLSEKPIVALTKGLFRPIDHEISNCLSAIKRDRESVQLLLASNEAELNYEERNDRLNDLVVPWIRADEDPSKLDPRRDLADKLAIHHDGSCSWVFDDKGYQQWLKATSSSVLWYHAGPGSGKSILASQIINRLGQDGCKVVWYFCSFDDPTRRQAINVFRSIALQLVRFTERVPDKVRAIYEEEQKFFASRLTDPRVLVQVVHELLKTLPRVHIVIDGLDECIQPKPDSPQMGPSVYDMIERLVSLGSERHGLAKWFFTSRKEGRIDTSIRKVDAIEIAPRLENLTRDIAAYVQDRLHGTDWCEACHIKPMSKEAEGNFLYAKLRVDAMLQQGLVCKQDVYDELKIWPKGLTGCYIRSLEALSNRTTREQEFARRTILILISTMQPLSLPELLDALAVKYGCDDYSAERLPSPSLLQELCGSFISFDGSANRTSKTTIARLSHKSVQDLFFSDPDDLGVGDHLRKYFITDQVGHLEMGRTCLAYLRYKRYQTPKGFPDDLEVDREHAFLRYAAVFWFQHFNQYETPTPELRAEVRSFLQSPEFWACVRVQSQVSRYLFARYVESPMCGSFTIQSQAAEDWKGLDNVPSLLPMWLDDDNQDGGRLLVREFHRFMLEWHEALASGREALFQCPMQPSGVERFLGRPKFLDKSIKRVDLGPYTPVQERGVMVDRIFIEKGVFKARILHAKRLSPDEPPREIQWTVAAPFSKQPVTVGSYTVPEILPSQIFGHFECGTNLSSSCGAFDFNLRNSQINIITAEGKKTYVPPDKALGLPGDEHSGHWRLLTQRRRLGSGESPSVVVFHLDRSHGPTKQSDAIKEVDALSQDPSSDSEDEYEEEEEEQEDPESSSGSEGHASQADHESTSGASSPDKDDCEYPTDMLLILTDSQEPIWIPKCIDASIKNQVTGAFHPSKNLFAWSFDFRELCVTNISTGKTKTYKLPEASETTLGPSPVAVVREFQFSSDGLVLHYLTVLLEMYNDQVTTAKTSLSAFDVGPEIGNSEDGGAQLKQWGDPITATYQFKRPLLSLCPPFTATYWGKNAAYACIPLLTCTVKVLKLDLFTPDSTIPRGVQTLSRPVFIPSSTSHRSPKILYQSSPSKPDDSLYLVLDSDLNPERNGEDRRAGWPTAIRWAVPKADGWRPWDFDQDSKCDDLKRDPSITITQVLKGSFVESEKRFQVPIRGALDYTKRGFLSCY</sequence>
<organism evidence="4 5">
    <name type="scientific">Podospora australis</name>
    <dbReference type="NCBI Taxonomy" id="1536484"/>
    <lineage>
        <taxon>Eukaryota</taxon>
        <taxon>Fungi</taxon>
        <taxon>Dikarya</taxon>
        <taxon>Ascomycota</taxon>
        <taxon>Pezizomycotina</taxon>
        <taxon>Sordariomycetes</taxon>
        <taxon>Sordariomycetidae</taxon>
        <taxon>Sordariales</taxon>
        <taxon>Podosporaceae</taxon>
        <taxon>Podospora</taxon>
    </lineage>
</organism>
<protein>
    <recommendedName>
        <fullName evidence="3">Nephrocystin 3-like N-terminal domain-containing protein</fullName>
    </recommendedName>
</protein>
<feature type="region of interest" description="Disordered" evidence="2">
    <location>
        <begin position="990"/>
        <end position="1058"/>
    </location>
</feature>
<evidence type="ECO:0000313" key="4">
    <source>
        <dbReference type="EMBL" id="KAK4189828.1"/>
    </source>
</evidence>
<feature type="domain" description="Nephrocystin 3-like N-terminal" evidence="3">
    <location>
        <begin position="274"/>
        <end position="446"/>
    </location>
</feature>
<dbReference type="InterPro" id="IPR027417">
    <property type="entry name" value="P-loop_NTPase"/>
</dbReference>
<name>A0AAN6WWR9_9PEZI</name>
<evidence type="ECO:0000256" key="1">
    <source>
        <dbReference type="ARBA" id="ARBA00022737"/>
    </source>
</evidence>
<dbReference type="SUPFAM" id="SSF52540">
    <property type="entry name" value="P-loop containing nucleoside triphosphate hydrolases"/>
    <property type="match status" value="1"/>
</dbReference>
<accession>A0AAN6WWR9</accession>
<evidence type="ECO:0000313" key="5">
    <source>
        <dbReference type="Proteomes" id="UP001302126"/>
    </source>
</evidence>
<comment type="caution">
    <text evidence="4">The sequence shown here is derived from an EMBL/GenBank/DDBJ whole genome shotgun (WGS) entry which is preliminary data.</text>
</comment>
<dbReference type="Gene3D" id="3.40.50.300">
    <property type="entry name" value="P-loop containing nucleotide triphosphate hydrolases"/>
    <property type="match status" value="1"/>
</dbReference>
<reference evidence="4" key="1">
    <citation type="journal article" date="2023" name="Mol. Phylogenet. Evol.">
        <title>Genome-scale phylogeny and comparative genomics of the fungal order Sordariales.</title>
        <authorList>
            <person name="Hensen N."/>
            <person name="Bonometti L."/>
            <person name="Westerberg I."/>
            <person name="Brannstrom I.O."/>
            <person name="Guillou S."/>
            <person name="Cros-Aarteil S."/>
            <person name="Calhoun S."/>
            <person name="Haridas S."/>
            <person name="Kuo A."/>
            <person name="Mondo S."/>
            <person name="Pangilinan J."/>
            <person name="Riley R."/>
            <person name="LaButti K."/>
            <person name="Andreopoulos B."/>
            <person name="Lipzen A."/>
            <person name="Chen C."/>
            <person name="Yan M."/>
            <person name="Daum C."/>
            <person name="Ng V."/>
            <person name="Clum A."/>
            <person name="Steindorff A."/>
            <person name="Ohm R.A."/>
            <person name="Martin F."/>
            <person name="Silar P."/>
            <person name="Natvig D.O."/>
            <person name="Lalanne C."/>
            <person name="Gautier V."/>
            <person name="Ament-Velasquez S.L."/>
            <person name="Kruys A."/>
            <person name="Hutchinson M.I."/>
            <person name="Powell A.J."/>
            <person name="Barry K."/>
            <person name="Miller A.N."/>
            <person name="Grigoriev I.V."/>
            <person name="Debuchy R."/>
            <person name="Gladieux P."/>
            <person name="Hiltunen Thoren M."/>
            <person name="Johannesson H."/>
        </authorList>
    </citation>
    <scope>NUCLEOTIDE SEQUENCE</scope>
    <source>
        <strain evidence="4">PSN309</strain>
    </source>
</reference>
<evidence type="ECO:0000259" key="3">
    <source>
        <dbReference type="Pfam" id="PF24883"/>
    </source>
</evidence>
<evidence type="ECO:0000256" key="2">
    <source>
        <dbReference type="SAM" id="MobiDB-lite"/>
    </source>
</evidence>
<dbReference type="PANTHER" id="PTHR10039">
    <property type="entry name" value="AMELOGENIN"/>
    <property type="match status" value="1"/>
</dbReference>
<feature type="region of interest" description="Disordered" evidence="2">
    <location>
        <begin position="36"/>
        <end position="60"/>
    </location>
</feature>
<feature type="compositionally biased region" description="Acidic residues" evidence="2">
    <location>
        <begin position="1013"/>
        <end position="1030"/>
    </location>
</feature>
<dbReference type="Pfam" id="PF24883">
    <property type="entry name" value="NPHP3_N"/>
    <property type="match status" value="1"/>
</dbReference>
<keyword evidence="5" id="KW-1185">Reference proteome</keyword>
<dbReference type="EMBL" id="MU864371">
    <property type="protein sequence ID" value="KAK4189828.1"/>
    <property type="molecule type" value="Genomic_DNA"/>
</dbReference>
<keyword evidence="1" id="KW-0677">Repeat</keyword>
<dbReference type="InterPro" id="IPR056884">
    <property type="entry name" value="NPHP3-like_N"/>
</dbReference>
<gene>
    <name evidence="4" type="ORF">QBC35DRAFT_544418</name>
</gene>
<proteinExistence type="predicted"/>